<dbReference type="GO" id="GO:0006891">
    <property type="term" value="P:intra-Golgi vesicle-mediated transport"/>
    <property type="evidence" value="ECO:0007669"/>
    <property type="project" value="InterPro"/>
</dbReference>
<evidence type="ECO:0000256" key="1">
    <source>
        <dbReference type="ARBA" id="ARBA00004395"/>
    </source>
</evidence>
<sequence>MRQKSFSKGFPVFGDMVGFFSHFDPVLVGKKEIEANWFFVRRNYPASDLDQKLLSIDEPADQLFQNFAIQEVRSIKQRARNQADQKREDLRKMVGERHHDLLRAELKSKAQLADKSQSRSIDGSSSKLSYILATLVRLLSDLSEHIWCSLEQEDFLTPSRYESLGRMITIKLSSGNWDESRQTQAREVIEMFKSRRRSDKLKISLSWMLWLLLSSWIIPPSKIVCNFCYILVKLSSIIYWLNDELHQITHAWFTTCQESLISFINQHLILVQSVKLLFSVFYLNLLESGVHIMLRTKENGTDKNQMRLLYIHPERVGYTYKEKRKKLR</sequence>
<reference evidence="9 10" key="1">
    <citation type="submission" date="2017-12" db="EMBL/GenBank/DDBJ databases">
        <title>Gene loss provides genomic basis for host adaptation in cereal stripe rust fungi.</title>
        <authorList>
            <person name="Xia C."/>
        </authorList>
    </citation>
    <scope>NUCLEOTIDE SEQUENCE [LARGE SCALE GENOMIC DNA]</scope>
    <source>
        <strain evidence="9 10">93TX-2</strain>
    </source>
</reference>
<dbReference type="AlphaFoldDB" id="A0A2S4WP83"/>
<evidence type="ECO:0000256" key="8">
    <source>
        <dbReference type="SAM" id="Coils"/>
    </source>
</evidence>
<dbReference type="GO" id="GO:0000139">
    <property type="term" value="C:Golgi membrane"/>
    <property type="evidence" value="ECO:0007669"/>
    <property type="project" value="UniProtKB-SubCell"/>
</dbReference>
<dbReference type="OrthoDB" id="46189at2759"/>
<comment type="caution">
    <text evidence="9">The sequence shown here is derived from an EMBL/GenBank/DDBJ whole genome shotgun (WGS) entry which is preliminary data.</text>
</comment>
<gene>
    <name evidence="9" type="ORF">PSHT_00089</name>
</gene>
<dbReference type="InterPro" id="IPR033370">
    <property type="entry name" value="COG1"/>
</dbReference>
<organism evidence="9 10">
    <name type="scientific">Puccinia striiformis</name>
    <dbReference type="NCBI Taxonomy" id="27350"/>
    <lineage>
        <taxon>Eukaryota</taxon>
        <taxon>Fungi</taxon>
        <taxon>Dikarya</taxon>
        <taxon>Basidiomycota</taxon>
        <taxon>Pucciniomycotina</taxon>
        <taxon>Pucciniomycetes</taxon>
        <taxon>Pucciniales</taxon>
        <taxon>Pucciniaceae</taxon>
        <taxon>Puccinia</taxon>
    </lineage>
</organism>
<keyword evidence="4" id="KW-0813">Transport</keyword>
<evidence type="ECO:0000256" key="7">
    <source>
        <dbReference type="ARBA" id="ARBA00023136"/>
    </source>
</evidence>
<evidence type="ECO:0000313" key="9">
    <source>
        <dbReference type="EMBL" id="POW23544.1"/>
    </source>
</evidence>
<dbReference type="VEuPathDB" id="FungiDB:PSHT_00089"/>
<evidence type="ECO:0000256" key="2">
    <source>
        <dbReference type="ARBA" id="ARBA00006653"/>
    </source>
</evidence>
<proteinExistence type="inferred from homology"/>
<keyword evidence="8" id="KW-0175">Coiled coil</keyword>
<dbReference type="GO" id="GO:0015031">
    <property type="term" value="P:protein transport"/>
    <property type="evidence" value="ECO:0007669"/>
    <property type="project" value="UniProtKB-KW"/>
</dbReference>
<evidence type="ECO:0000256" key="4">
    <source>
        <dbReference type="ARBA" id="ARBA00022448"/>
    </source>
</evidence>
<keyword evidence="10" id="KW-1185">Reference proteome</keyword>
<reference evidence="10" key="2">
    <citation type="journal article" date="2018" name="BMC Genomics">
        <title>Genomic insights into host adaptation between the wheat stripe rust pathogen (Puccinia striiformis f. sp. tritici) and the barley stripe rust pathogen (Puccinia striiformis f. sp. hordei).</title>
        <authorList>
            <person name="Xia C."/>
            <person name="Wang M."/>
            <person name="Yin C."/>
            <person name="Cornejo O.E."/>
            <person name="Hulbert S.H."/>
            <person name="Chen X."/>
        </authorList>
    </citation>
    <scope>NUCLEOTIDE SEQUENCE [LARGE SCALE GENOMIC DNA]</scope>
    <source>
        <strain evidence="10">93TX-2</strain>
    </source>
</reference>
<evidence type="ECO:0000256" key="6">
    <source>
        <dbReference type="ARBA" id="ARBA00023034"/>
    </source>
</evidence>
<evidence type="ECO:0000256" key="5">
    <source>
        <dbReference type="ARBA" id="ARBA00022927"/>
    </source>
</evidence>
<feature type="coiled-coil region" evidence="8">
    <location>
        <begin position="69"/>
        <end position="96"/>
    </location>
</feature>
<dbReference type="VEuPathDB" id="FungiDB:PSTT_02659"/>
<comment type="similarity">
    <text evidence="2">Belongs to the COG1 family.</text>
</comment>
<evidence type="ECO:0000256" key="3">
    <source>
        <dbReference type="ARBA" id="ARBA00020978"/>
    </source>
</evidence>
<keyword evidence="5" id="KW-0653">Protein transport</keyword>
<dbReference type="GO" id="GO:0017119">
    <property type="term" value="C:Golgi transport complex"/>
    <property type="evidence" value="ECO:0007669"/>
    <property type="project" value="InterPro"/>
</dbReference>
<reference evidence="10" key="3">
    <citation type="journal article" date="2018" name="Mol. Plant Microbe Interact.">
        <title>Genome sequence resources for the wheat stripe rust pathogen (Puccinia striiformis f. sp. tritici) and the barley stripe rust pathogen (Puccinia striiformis f. sp. hordei).</title>
        <authorList>
            <person name="Xia C."/>
            <person name="Wang M."/>
            <person name="Yin C."/>
            <person name="Cornejo O.E."/>
            <person name="Hulbert S.H."/>
            <person name="Chen X."/>
        </authorList>
    </citation>
    <scope>NUCLEOTIDE SEQUENCE [LARGE SCALE GENOMIC DNA]</scope>
    <source>
        <strain evidence="10">93TX-2</strain>
    </source>
</reference>
<dbReference type="PANTHER" id="PTHR31658:SF0">
    <property type="entry name" value="CONSERVED OLIGOMERIC GOLGI COMPLEX SUBUNIT 1"/>
    <property type="match status" value="1"/>
</dbReference>
<comment type="subcellular location">
    <subcellularLocation>
        <location evidence="1">Golgi apparatus membrane</location>
        <topology evidence="1">Peripheral membrane protein</topology>
    </subcellularLocation>
</comment>
<name>A0A2S4WP83_9BASI</name>
<dbReference type="Proteomes" id="UP000238274">
    <property type="component" value="Unassembled WGS sequence"/>
</dbReference>
<keyword evidence="7" id="KW-0472">Membrane</keyword>
<evidence type="ECO:0000313" key="10">
    <source>
        <dbReference type="Proteomes" id="UP000238274"/>
    </source>
</evidence>
<dbReference type="PANTHER" id="PTHR31658">
    <property type="entry name" value="CONSERVED OLIGOMERIC GOLGI COMPLEX SUBUNIT 1"/>
    <property type="match status" value="1"/>
</dbReference>
<dbReference type="EMBL" id="PKSM01000001">
    <property type="protein sequence ID" value="POW23544.1"/>
    <property type="molecule type" value="Genomic_DNA"/>
</dbReference>
<protein>
    <recommendedName>
        <fullName evidence="3">Conserved oligomeric Golgi complex subunit 1</fullName>
    </recommendedName>
</protein>
<keyword evidence="6" id="KW-0333">Golgi apparatus</keyword>
<accession>A0A2S4WP83</accession>